<name>A0A523URS2_UNCAE</name>
<dbReference type="GO" id="GO:0015920">
    <property type="term" value="P:lipopolysaccharide transport"/>
    <property type="evidence" value="ECO:0007669"/>
    <property type="project" value="TreeGrafter"/>
</dbReference>
<keyword evidence="3 6" id="KW-0812">Transmembrane</keyword>
<keyword evidence="4 6" id="KW-1133">Transmembrane helix</keyword>
<protein>
    <submittedName>
        <fullName evidence="7">YjgP/YjgQ family permease</fullName>
    </submittedName>
</protein>
<evidence type="ECO:0000313" key="8">
    <source>
        <dbReference type="Proteomes" id="UP000320679"/>
    </source>
</evidence>
<dbReference type="PANTHER" id="PTHR33529:SF6">
    <property type="entry name" value="YJGP_YJGQ FAMILY PERMEASE"/>
    <property type="match status" value="1"/>
</dbReference>
<feature type="transmembrane region" description="Helical" evidence="6">
    <location>
        <begin position="12"/>
        <end position="33"/>
    </location>
</feature>
<dbReference type="GO" id="GO:0043190">
    <property type="term" value="C:ATP-binding cassette (ABC) transporter complex"/>
    <property type="evidence" value="ECO:0007669"/>
    <property type="project" value="TreeGrafter"/>
</dbReference>
<organism evidence="7 8">
    <name type="scientific">Aerophobetes bacterium</name>
    <dbReference type="NCBI Taxonomy" id="2030807"/>
    <lineage>
        <taxon>Bacteria</taxon>
        <taxon>Candidatus Aerophobota</taxon>
    </lineage>
</organism>
<evidence type="ECO:0000256" key="3">
    <source>
        <dbReference type="ARBA" id="ARBA00022692"/>
    </source>
</evidence>
<evidence type="ECO:0000256" key="6">
    <source>
        <dbReference type="SAM" id="Phobius"/>
    </source>
</evidence>
<dbReference type="Proteomes" id="UP000320679">
    <property type="component" value="Unassembled WGS sequence"/>
</dbReference>
<keyword evidence="5 6" id="KW-0472">Membrane</keyword>
<accession>A0A523URS2</accession>
<evidence type="ECO:0000313" key="7">
    <source>
        <dbReference type="EMBL" id="TET45242.1"/>
    </source>
</evidence>
<dbReference type="EMBL" id="SOJK01000175">
    <property type="protein sequence ID" value="TET45242.1"/>
    <property type="molecule type" value="Genomic_DNA"/>
</dbReference>
<evidence type="ECO:0000256" key="5">
    <source>
        <dbReference type="ARBA" id="ARBA00023136"/>
    </source>
</evidence>
<feature type="transmembrane region" description="Helical" evidence="6">
    <location>
        <begin position="53"/>
        <end position="81"/>
    </location>
</feature>
<evidence type="ECO:0000256" key="1">
    <source>
        <dbReference type="ARBA" id="ARBA00004651"/>
    </source>
</evidence>
<comment type="subcellular location">
    <subcellularLocation>
        <location evidence="1">Cell membrane</location>
        <topology evidence="1">Multi-pass membrane protein</topology>
    </subcellularLocation>
</comment>
<dbReference type="AlphaFoldDB" id="A0A523URS2"/>
<feature type="transmembrane region" description="Helical" evidence="6">
    <location>
        <begin position="102"/>
        <end position="121"/>
    </location>
</feature>
<feature type="transmembrane region" description="Helical" evidence="6">
    <location>
        <begin position="339"/>
        <end position="359"/>
    </location>
</feature>
<feature type="transmembrane region" description="Helical" evidence="6">
    <location>
        <begin position="309"/>
        <end position="327"/>
    </location>
</feature>
<dbReference type="InterPro" id="IPR005495">
    <property type="entry name" value="LptG/LptF_permease"/>
</dbReference>
<dbReference type="PANTHER" id="PTHR33529">
    <property type="entry name" value="SLR0882 PROTEIN-RELATED"/>
    <property type="match status" value="1"/>
</dbReference>
<comment type="caution">
    <text evidence="7">The sequence shown here is derived from an EMBL/GenBank/DDBJ whole genome shotgun (WGS) entry which is preliminary data.</text>
</comment>
<evidence type="ECO:0000256" key="4">
    <source>
        <dbReference type="ARBA" id="ARBA00022989"/>
    </source>
</evidence>
<gene>
    <name evidence="7" type="ORF">E3J59_04045</name>
</gene>
<sequence>MKILHRYVLKELLSSLVFGFLFFNFILFISIIFDLTELLFIENAPPLEVGKLVLFQLPAFFDLVIPVSILFAILLAFGQLSSRGEITALRSGGVSLFQIEKSVLFLAILLSFLALCSSTYLTPWCNSEYKRTYREIILRRPILQVKEKIITDLKNLKLYTYRLDPKTHRMEGVILYEFLPEGDRLFPRITLAQRGWFQEDVLQLEEASFYQLGENYRITQQGKFSSQTLYLKAYFPQKAMEKKTPDEMNLTELREMLEKEKTNPSPSQERIRRLEVDFHGRVAIPLATFLLSLIAIPLGIRIERGEKSISLGISLIIVVAYYVLFLAGKLMGQEGLLPVYLAMWFPNILIGAAGVWLHLRAVLR</sequence>
<feature type="transmembrane region" description="Helical" evidence="6">
    <location>
        <begin position="282"/>
        <end position="302"/>
    </location>
</feature>
<dbReference type="Pfam" id="PF03739">
    <property type="entry name" value="LptF_LptG"/>
    <property type="match status" value="1"/>
</dbReference>
<proteinExistence type="predicted"/>
<keyword evidence="2" id="KW-1003">Cell membrane</keyword>
<evidence type="ECO:0000256" key="2">
    <source>
        <dbReference type="ARBA" id="ARBA00022475"/>
    </source>
</evidence>
<reference evidence="7 8" key="1">
    <citation type="submission" date="2019-03" db="EMBL/GenBank/DDBJ databases">
        <title>Metabolic potential of uncultured bacteria and archaea associated with petroleum seepage in deep-sea sediments.</title>
        <authorList>
            <person name="Dong X."/>
            <person name="Hubert C."/>
        </authorList>
    </citation>
    <scope>NUCLEOTIDE SEQUENCE [LARGE SCALE GENOMIC DNA]</scope>
    <source>
        <strain evidence="7">E29_bin78</strain>
    </source>
</reference>